<dbReference type="AlphaFoldDB" id="A0A160TII0"/>
<name>A0A160TII0_9ZZZZ</name>
<evidence type="ECO:0000313" key="1">
    <source>
        <dbReference type="EMBL" id="CUS42969.1"/>
    </source>
</evidence>
<accession>A0A160TII0</accession>
<dbReference type="EMBL" id="CZQC01000072">
    <property type="protein sequence ID" value="CUS42969.1"/>
    <property type="molecule type" value="Genomic_DNA"/>
</dbReference>
<protein>
    <submittedName>
        <fullName evidence="1">Uncharacterized protein</fullName>
    </submittedName>
</protein>
<organism evidence="1">
    <name type="scientific">hydrothermal vent metagenome</name>
    <dbReference type="NCBI Taxonomy" id="652676"/>
    <lineage>
        <taxon>unclassified sequences</taxon>
        <taxon>metagenomes</taxon>
        <taxon>ecological metagenomes</taxon>
    </lineage>
</organism>
<proteinExistence type="predicted"/>
<sequence length="74" mass="8604">MSEEGVVCCHKYWPNHTNKAGKTNNATSKGLLRIENIINAFYCFYLVRRGVKFSVVLDPLRHHYCVTTTLFLRK</sequence>
<reference evidence="1" key="1">
    <citation type="submission" date="2015-10" db="EMBL/GenBank/DDBJ databases">
        <authorList>
            <person name="Gilbert D.G."/>
        </authorList>
    </citation>
    <scope>NUCLEOTIDE SEQUENCE</scope>
</reference>
<gene>
    <name evidence="1" type="ORF">MGWOODY_Tha2843</name>
</gene>